<feature type="compositionally biased region" description="Acidic residues" evidence="2">
    <location>
        <begin position="202"/>
        <end position="214"/>
    </location>
</feature>
<feature type="region of interest" description="Disordered" evidence="2">
    <location>
        <begin position="311"/>
        <end position="339"/>
    </location>
</feature>
<dbReference type="GO" id="GO:0042274">
    <property type="term" value="P:ribosomal small subunit biogenesis"/>
    <property type="evidence" value="ECO:0007669"/>
    <property type="project" value="InterPro"/>
</dbReference>
<feature type="compositionally biased region" description="Basic residues" evidence="2">
    <location>
        <begin position="511"/>
        <end position="522"/>
    </location>
</feature>
<dbReference type="GO" id="GO:0030688">
    <property type="term" value="C:preribosome, small subunit precursor"/>
    <property type="evidence" value="ECO:0007669"/>
    <property type="project" value="TreeGrafter"/>
</dbReference>
<reference evidence="3" key="1">
    <citation type="journal article" date="2020" name="New Phytol.">
        <title>Comparative genomics reveals dynamic genome evolution in host specialist ectomycorrhizal fungi.</title>
        <authorList>
            <person name="Lofgren L.A."/>
            <person name="Nguyen N.H."/>
            <person name="Vilgalys R."/>
            <person name="Ruytinx J."/>
            <person name="Liao H.L."/>
            <person name="Branco S."/>
            <person name="Kuo A."/>
            <person name="LaButti K."/>
            <person name="Lipzen A."/>
            <person name="Andreopoulos W."/>
            <person name="Pangilinan J."/>
            <person name="Riley R."/>
            <person name="Hundley H."/>
            <person name="Na H."/>
            <person name="Barry K."/>
            <person name="Grigoriev I.V."/>
            <person name="Stajich J.E."/>
            <person name="Kennedy P.G."/>
        </authorList>
    </citation>
    <scope>NUCLEOTIDE SEQUENCE</scope>
    <source>
        <strain evidence="3">MN1</strain>
    </source>
</reference>
<dbReference type="GO" id="GO:0005634">
    <property type="term" value="C:nucleus"/>
    <property type="evidence" value="ECO:0007669"/>
    <property type="project" value="TreeGrafter"/>
</dbReference>
<dbReference type="GO" id="GO:0000056">
    <property type="term" value="P:ribosomal small subunit export from nucleus"/>
    <property type="evidence" value="ECO:0007669"/>
    <property type="project" value="TreeGrafter"/>
</dbReference>
<feature type="region of interest" description="Disordered" evidence="2">
    <location>
        <begin position="381"/>
        <end position="404"/>
    </location>
</feature>
<dbReference type="PANTHER" id="PTHR21531">
    <property type="entry name" value="LOW-TEMPERATURE VIABILITY PROTEIN LTV1-RELATED"/>
    <property type="match status" value="1"/>
</dbReference>
<feature type="region of interest" description="Disordered" evidence="2">
    <location>
        <begin position="107"/>
        <end position="152"/>
    </location>
</feature>
<gene>
    <name evidence="3" type="ORF">BJ212DRAFT_1275736</name>
</gene>
<feature type="region of interest" description="Disordered" evidence="2">
    <location>
        <begin position="202"/>
        <end position="294"/>
    </location>
</feature>
<dbReference type="OrthoDB" id="5852896at2759"/>
<comment type="similarity">
    <text evidence="1">Belongs to the LTV1 family.</text>
</comment>
<evidence type="ECO:0000313" key="4">
    <source>
        <dbReference type="Proteomes" id="UP000807769"/>
    </source>
</evidence>
<dbReference type="GO" id="GO:0005829">
    <property type="term" value="C:cytosol"/>
    <property type="evidence" value="ECO:0007669"/>
    <property type="project" value="TreeGrafter"/>
</dbReference>
<dbReference type="InterPro" id="IPR007307">
    <property type="entry name" value="Ltv1"/>
</dbReference>
<dbReference type="RefSeq" id="XP_041191083.1">
    <property type="nucleotide sequence ID" value="XM_041331237.1"/>
</dbReference>
<feature type="compositionally biased region" description="Low complexity" evidence="2">
    <location>
        <begin position="284"/>
        <end position="294"/>
    </location>
</feature>
<evidence type="ECO:0000256" key="2">
    <source>
        <dbReference type="SAM" id="MobiDB-lite"/>
    </source>
</evidence>
<dbReference type="AlphaFoldDB" id="A0A9P7E7K5"/>
<dbReference type="Proteomes" id="UP000807769">
    <property type="component" value="Unassembled WGS sequence"/>
</dbReference>
<dbReference type="EMBL" id="JABBWG010000024">
    <property type="protein sequence ID" value="KAG1813209.1"/>
    <property type="molecule type" value="Genomic_DNA"/>
</dbReference>
<dbReference type="Pfam" id="PF04180">
    <property type="entry name" value="LTV"/>
    <property type="match status" value="1"/>
</dbReference>
<feature type="region of interest" description="Disordered" evidence="2">
    <location>
        <begin position="451"/>
        <end position="557"/>
    </location>
</feature>
<feature type="compositionally biased region" description="Acidic residues" evidence="2">
    <location>
        <begin position="317"/>
        <end position="337"/>
    </location>
</feature>
<evidence type="ECO:0000313" key="3">
    <source>
        <dbReference type="EMBL" id="KAG1813209.1"/>
    </source>
</evidence>
<dbReference type="GeneID" id="64625254"/>
<dbReference type="PANTHER" id="PTHR21531:SF0">
    <property type="entry name" value="PROTEIN LTV1 HOMOLOG"/>
    <property type="match status" value="1"/>
</dbReference>
<feature type="compositionally biased region" description="Polar residues" evidence="2">
    <location>
        <begin position="548"/>
        <end position="557"/>
    </location>
</feature>
<accession>A0A9P7E7K5</accession>
<feature type="compositionally biased region" description="Basic and acidic residues" evidence="2">
    <location>
        <begin position="500"/>
        <end position="510"/>
    </location>
</feature>
<name>A0A9P7E7K5_9AGAM</name>
<evidence type="ECO:0000256" key="1">
    <source>
        <dbReference type="ARBA" id="ARBA00009078"/>
    </source>
</evidence>
<organism evidence="3 4">
    <name type="scientific">Suillus subaureus</name>
    <dbReference type="NCBI Taxonomy" id="48587"/>
    <lineage>
        <taxon>Eukaryota</taxon>
        <taxon>Fungi</taxon>
        <taxon>Dikarya</taxon>
        <taxon>Basidiomycota</taxon>
        <taxon>Agaricomycotina</taxon>
        <taxon>Agaricomycetes</taxon>
        <taxon>Agaricomycetidae</taxon>
        <taxon>Boletales</taxon>
        <taxon>Suillineae</taxon>
        <taxon>Suillaceae</taxon>
        <taxon>Suillus</taxon>
    </lineage>
</organism>
<comment type="caution">
    <text evidence="3">The sequence shown here is derived from an EMBL/GenBank/DDBJ whole genome shotgun (WGS) entry which is preliminary data.</text>
</comment>
<feature type="compositionally biased region" description="Polar residues" evidence="2">
    <location>
        <begin position="454"/>
        <end position="469"/>
    </location>
</feature>
<sequence length="557" mass="62492">MPKKSIFRQPGAQHFQLVHRSQRDPLIHDPDASQHVLKAFVRRNDKKGKSRADLESLLSPDDVAHDAHAHVGEASLYGVYFDDTEYDYMQHLRTAGAEEEGVESILIEAPATSQKSKGKGKSKDPISLRDLPPEALPSASEIPRNYESQEAVPSSIAGFQPDMDPHLRQVLEALEDDAFVDDGLEDDFFGELIAEGQRDEDEEFGFQFCEDGDTPQDGPSTEDHEDPDSWEVRFAQFKKEQKDAPPPSNSDDELHSDGGDTIGTLPKLPVIGGKRRRKGTSDASGYSMSSSSMYRTETLMTLDERFDQVIKEYGSGEGEEVEEENDDLSSDLSDEAPELVTSREDFEAIMDDFMDNYEMLGRKLKPVLPGDSGPEKLNTLRQAMGQDERVRIRSADDDDDEELDDDRLFVGYSAAEKGDTWDCETVLTTYSNLENHPRVIRARASKPVPKITLDSKTGLPTLNGDSQAPESRKARHRLQSVAEYEEDSREPSAAKQTISRPRDESKEDKKARKQVVKAQRQVRRVEKKATQDQFSTEMKHQAQGLANKAQSSRTRKL</sequence>
<protein>
    <submittedName>
        <fullName evidence="3">LTV-domain-containing protein</fullName>
    </submittedName>
</protein>
<keyword evidence="4" id="KW-1185">Reference proteome</keyword>
<proteinExistence type="inferred from homology"/>
<feature type="compositionally biased region" description="Basic and acidic residues" evidence="2">
    <location>
        <begin position="386"/>
        <end position="395"/>
    </location>
</feature>